<gene>
    <name evidence="2" type="ORF">N0V93_004682</name>
</gene>
<feature type="chain" id="PRO_5040746359" evidence="1">
    <location>
        <begin position="23"/>
        <end position="306"/>
    </location>
</feature>
<accession>A0A9W9CWE4</accession>
<dbReference type="Proteomes" id="UP001140453">
    <property type="component" value="Unassembled WGS sequence"/>
</dbReference>
<feature type="signal peptide" evidence="1">
    <location>
        <begin position="1"/>
        <end position="22"/>
    </location>
</feature>
<sequence>MAIRLAELFTLCLLFLFGSCFLDDSHQYGSRQEEGYIGYRLDQRGDPESAVYETANTNTDIDTVLPVDPDVYLNASVSVGEIDIEVDNITAVINLQADVLQLLSFSAGVTASIDRVKLTIQNVSAKVLLEARLENVVTMVGDVLDAIDLNPLIATLGTDVSTIVNDTVGDLSGSSSSSSTTKRSFDIDNVLYSINDYSGNTHTNRILDQDGNLYDVKLDNDGTEQSKKLVGSYADTMTFTGRNSTVSINGQVREYELQYMYKPFPGIESIAWIYVTPAGAVTRTQVIAEAFGGGSSTISDDTEDSL</sequence>
<reference evidence="2" key="1">
    <citation type="submission" date="2022-10" db="EMBL/GenBank/DDBJ databases">
        <title>Tapping the CABI collections for fungal endophytes: first genome assemblies for Collariella, Neodidymelliopsis, Ascochyta clinopodiicola, Didymella pomorum, Didymosphaeria variabile, Neocosmospora piperis and Neocucurbitaria cava.</title>
        <authorList>
            <person name="Hill R."/>
        </authorList>
    </citation>
    <scope>NUCLEOTIDE SEQUENCE</scope>
    <source>
        <strain evidence="2">IMI 355082</strain>
    </source>
</reference>
<dbReference type="AlphaFoldDB" id="A0A9W9CWE4"/>
<dbReference type="PROSITE" id="PS51257">
    <property type="entry name" value="PROKAR_LIPOPROTEIN"/>
    <property type="match status" value="1"/>
</dbReference>
<comment type="caution">
    <text evidence="2">The sequence shown here is derived from an EMBL/GenBank/DDBJ whole genome shotgun (WGS) entry which is preliminary data.</text>
</comment>
<evidence type="ECO:0000313" key="3">
    <source>
        <dbReference type="Proteomes" id="UP001140453"/>
    </source>
</evidence>
<keyword evidence="3" id="KW-1185">Reference proteome</keyword>
<evidence type="ECO:0000256" key="1">
    <source>
        <dbReference type="SAM" id="SignalP"/>
    </source>
</evidence>
<evidence type="ECO:0000313" key="2">
    <source>
        <dbReference type="EMBL" id="KAJ4391068.1"/>
    </source>
</evidence>
<dbReference type="EMBL" id="JAPEVB010000003">
    <property type="protein sequence ID" value="KAJ4391068.1"/>
    <property type="molecule type" value="Genomic_DNA"/>
</dbReference>
<organism evidence="2 3">
    <name type="scientific">Gnomoniopsis smithogilvyi</name>
    <dbReference type="NCBI Taxonomy" id="1191159"/>
    <lineage>
        <taxon>Eukaryota</taxon>
        <taxon>Fungi</taxon>
        <taxon>Dikarya</taxon>
        <taxon>Ascomycota</taxon>
        <taxon>Pezizomycotina</taxon>
        <taxon>Sordariomycetes</taxon>
        <taxon>Sordariomycetidae</taxon>
        <taxon>Diaporthales</taxon>
        <taxon>Gnomoniaceae</taxon>
        <taxon>Gnomoniopsis</taxon>
    </lineage>
</organism>
<protein>
    <submittedName>
        <fullName evidence="2">Uncharacterized protein</fullName>
    </submittedName>
</protein>
<keyword evidence="1" id="KW-0732">Signal</keyword>
<proteinExistence type="predicted"/>
<dbReference type="OrthoDB" id="4148174at2759"/>
<name>A0A9W9CWE4_9PEZI</name>